<gene>
    <name evidence="10 13" type="primary">valS</name>
    <name evidence="13" type="ORF">CEM_215</name>
</gene>
<dbReference type="GO" id="GO:0005524">
    <property type="term" value="F:ATP binding"/>
    <property type="evidence" value="ECO:0007669"/>
    <property type="project" value="UniProtKB-UniRule"/>
</dbReference>
<dbReference type="EMBL" id="LM655252">
    <property type="protein sequence ID" value="CDZ16476.1"/>
    <property type="molecule type" value="Genomic_DNA"/>
</dbReference>
<evidence type="ECO:0000256" key="3">
    <source>
        <dbReference type="ARBA" id="ARBA00022490"/>
    </source>
</evidence>
<dbReference type="HAMAP" id="MF_02004">
    <property type="entry name" value="Val_tRNA_synth_type1"/>
    <property type="match status" value="1"/>
</dbReference>
<dbReference type="PATRIC" id="fig|1495769.3.peg.198"/>
<evidence type="ECO:0000259" key="12">
    <source>
        <dbReference type="Pfam" id="PF08264"/>
    </source>
</evidence>
<dbReference type="SUPFAM" id="SSF50677">
    <property type="entry name" value="ValRS/IleRS/LeuRS editing domain"/>
    <property type="match status" value="1"/>
</dbReference>
<dbReference type="GO" id="GO:0004832">
    <property type="term" value="F:valine-tRNA ligase activity"/>
    <property type="evidence" value="ECO:0007669"/>
    <property type="project" value="UniProtKB-UniRule"/>
</dbReference>
<feature type="short sequence motif" description="'KMSKS' region" evidence="10">
    <location>
        <begin position="552"/>
        <end position="556"/>
    </location>
</feature>
<keyword evidence="14" id="KW-1185">Reference proteome</keyword>
<comment type="similarity">
    <text evidence="10">Belongs to the class-I aminoacyl-tRNA synthetase family. ValS type 1 subfamily.</text>
</comment>
<evidence type="ECO:0000256" key="2">
    <source>
        <dbReference type="ARBA" id="ARBA00011245"/>
    </source>
</evidence>
<dbReference type="Proteomes" id="UP000032420">
    <property type="component" value="Chromosome I"/>
</dbReference>
<keyword evidence="3 10" id="KW-0963">Cytoplasm</keyword>
<dbReference type="GO" id="GO:0006438">
    <property type="term" value="P:valyl-tRNA aminoacylation"/>
    <property type="evidence" value="ECO:0007669"/>
    <property type="project" value="UniProtKB-UniRule"/>
</dbReference>
<accession>A0A078KBH4</accession>
<comment type="subcellular location">
    <subcellularLocation>
        <location evidence="1 10">Cytoplasm</location>
    </subcellularLocation>
</comment>
<dbReference type="Gene3D" id="3.40.50.620">
    <property type="entry name" value="HUPs"/>
    <property type="match status" value="2"/>
</dbReference>
<dbReference type="Pfam" id="PF00133">
    <property type="entry name" value="tRNA-synt_1"/>
    <property type="match status" value="1"/>
</dbReference>
<dbReference type="InterPro" id="IPR013155">
    <property type="entry name" value="M/V/L/I-tRNA-synth_anticd-bd"/>
</dbReference>
<dbReference type="GO" id="GO:0002161">
    <property type="term" value="F:aminoacyl-tRNA deacylase activity"/>
    <property type="evidence" value="ECO:0007669"/>
    <property type="project" value="InterPro"/>
</dbReference>
<dbReference type="InterPro" id="IPR033705">
    <property type="entry name" value="Anticodon_Ia_Val"/>
</dbReference>
<evidence type="ECO:0000259" key="11">
    <source>
        <dbReference type="Pfam" id="PF00133"/>
    </source>
</evidence>
<evidence type="ECO:0000313" key="14">
    <source>
        <dbReference type="Proteomes" id="UP000032420"/>
    </source>
</evidence>
<dbReference type="HOGENOM" id="CLU_001493_0_2_6"/>
<dbReference type="EC" id="6.1.1.9" evidence="10"/>
<evidence type="ECO:0000256" key="5">
    <source>
        <dbReference type="ARBA" id="ARBA00022741"/>
    </source>
</evidence>
<comment type="subunit">
    <text evidence="2 10">Monomer.</text>
</comment>
<evidence type="ECO:0000256" key="10">
    <source>
        <dbReference type="HAMAP-Rule" id="MF_02004"/>
    </source>
</evidence>
<evidence type="ECO:0000256" key="9">
    <source>
        <dbReference type="ARBA" id="ARBA00047552"/>
    </source>
</evidence>
<keyword evidence="4 10" id="KW-0436">Ligase</keyword>
<evidence type="ECO:0000256" key="6">
    <source>
        <dbReference type="ARBA" id="ARBA00022840"/>
    </source>
</evidence>
<evidence type="ECO:0000256" key="1">
    <source>
        <dbReference type="ARBA" id="ARBA00004496"/>
    </source>
</evidence>
<organism evidence="13 14">
    <name type="scientific">Candidatus Johnevansia muelleri</name>
    <dbReference type="NCBI Taxonomy" id="1495769"/>
    <lineage>
        <taxon>Bacteria</taxon>
        <taxon>Pseudomonadati</taxon>
        <taxon>Pseudomonadota</taxon>
        <taxon>Gammaproteobacteria</taxon>
        <taxon>Candidatus Johnevansiales</taxon>
        <taxon>Candidatus Johnevansiaceae</taxon>
        <taxon>Candidatus Johnevansia</taxon>
    </lineage>
</organism>
<evidence type="ECO:0000256" key="4">
    <source>
        <dbReference type="ARBA" id="ARBA00022598"/>
    </source>
</evidence>
<feature type="domain" description="Methionyl/Valyl/Leucyl/Isoleucyl-tRNA synthetase anticodon-binding" evidence="12">
    <location>
        <begin position="672"/>
        <end position="827"/>
    </location>
</feature>
<dbReference type="FunFam" id="3.40.50.620:FF:000032">
    <property type="entry name" value="Valine--tRNA ligase"/>
    <property type="match status" value="1"/>
</dbReference>
<comment type="catalytic activity">
    <reaction evidence="9 10">
        <text>tRNA(Val) + L-valine + ATP = L-valyl-tRNA(Val) + AMP + diphosphate</text>
        <dbReference type="Rhea" id="RHEA:10704"/>
        <dbReference type="Rhea" id="RHEA-COMP:9672"/>
        <dbReference type="Rhea" id="RHEA-COMP:9708"/>
        <dbReference type="ChEBI" id="CHEBI:30616"/>
        <dbReference type="ChEBI" id="CHEBI:33019"/>
        <dbReference type="ChEBI" id="CHEBI:57762"/>
        <dbReference type="ChEBI" id="CHEBI:78442"/>
        <dbReference type="ChEBI" id="CHEBI:78537"/>
        <dbReference type="ChEBI" id="CHEBI:456215"/>
        <dbReference type="EC" id="6.1.1.9"/>
    </reaction>
</comment>
<dbReference type="PANTHER" id="PTHR11946:SF93">
    <property type="entry name" value="VALINE--TRNA LIGASE, CHLOROPLASTIC_MITOCHONDRIAL 2"/>
    <property type="match status" value="1"/>
</dbReference>
<dbReference type="OrthoDB" id="9810365at2"/>
<dbReference type="Pfam" id="PF08264">
    <property type="entry name" value="Anticodon_1"/>
    <property type="match status" value="1"/>
</dbReference>
<dbReference type="CDD" id="cd07962">
    <property type="entry name" value="Anticodon_Ia_Val"/>
    <property type="match status" value="1"/>
</dbReference>
<evidence type="ECO:0000313" key="13">
    <source>
        <dbReference type="EMBL" id="CDZ16476.1"/>
    </source>
</evidence>
<protein>
    <recommendedName>
        <fullName evidence="10">Valine--tRNA ligase</fullName>
        <ecNumber evidence="10">6.1.1.9</ecNumber>
    </recommendedName>
    <alternativeName>
        <fullName evidence="10">Valyl-tRNA synthetase</fullName>
        <shortName evidence="10">ValRS</shortName>
    </alternativeName>
</protein>
<reference evidence="14" key="1">
    <citation type="submission" date="2014-07" db="EMBL/GenBank/DDBJ databases">
        <authorList>
            <person name="Santos-Garcia D."/>
        </authorList>
    </citation>
    <scope>NUCLEOTIDE SEQUENCE [LARGE SCALE GENOMIC DNA]</scope>
</reference>
<keyword evidence="8 10" id="KW-0030">Aminoacyl-tRNA synthetase</keyword>
<feature type="short sequence motif" description="'HIGH' region" evidence="10">
    <location>
        <begin position="45"/>
        <end position="55"/>
    </location>
</feature>
<dbReference type="InterPro" id="IPR014729">
    <property type="entry name" value="Rossmann-like_a/b/a_fold"/>
</dbReference>
<keyword evidence="5 10" id="KW-0547">Nucleotide-binding</keyword>
<comment type="domain">
    <text evidence="10">ValRS has two distinct active sites: one for aminoacylation and one for editing. The misactivated threonine is translocated from the active site to the editing site.</text>
</comment>
<dbReference type="SUPFAM" id="SSF52374">
    <property type="entry name" value="Nucleotidylyl transferase"/>
    <property type="match status" value="1"/>
</dbReference>
<sequence>MYKNNLEKNYQPKFIEMKLYNKWDSGGLFLPSGIGHSFSIMIPPPNITGNLHMGHAFQHTLIDTLVRWKRMQGYNTLWQFGTDHAGIATQILVEKNLFYDEKKSRNDIGRNEFIKKIWEWKIKYNENITRQIKRMGSSVDWSRQRFTLDKNFSKLVQKIFISLYDEGLIYRGKRLVNWDPFLLTAISDLEVINIEENSSLWYFRYPFFDKYITTKEGKNYIVVATTRPETILGDTCVAVNPKDKRYEYLIGKFIKLPLVDRKIPIIADTYVKPEFGTGCIKVTPAHDFNDYDIGKRNDSILINILTKEAKIRSKLEIYSYKNKIINKLNTNLPQRYIDLYIKDARKIIINDMNKMGLLEKIEDYTLKVSYGERSGVIIEPLLTDQWFINIESLSKPAIKAVEKGYIQFIPNNYENMYLSWMKNIKDWCISRQLWWGHRIPAWFDDKDNIYIARNENEVREKYKLKMNINLRQDNDVLDTWFSSGLWIFGAMDWPNLTEDLFNFYPTTTLITGFDIIFFWVARMIMMSLKFTKQVPFNIVYVHGVVIDNKGKKMSKSKGNVLDPIDLIDGITIDDLIKKRIINIKNSKKIKEIIKNTKIEFPYGIKKYGTDALRYNFLSIASTGRDIQFNIKTLDGYNNFCNKLWNAARYVLLNIKGKDCGKYNTSIKLTLLDIYIISIIQKLKIKITNALKEYRFDNAAKVLYEFIWNEYCDWYIEYSKFILEDKKNNIYKLGTRNILIYVLENILLLAHPMIPFITEEIWQCFIQLYSNTDNRNNFSIMNNKWPVAYINKINKYAIEDIEWLKNVIHTIRNIRSEINIYPNKLLVIYILGGNEKDQLRFIENMHLIYKFTKLSYVNFVKKIINISFFNRVGNMELHILINKMIINKQTEIEIIKKNIIKKKIIIKNIAYKLINQYFMNKAPILLLKKDILILKENKYIYIHFIKKFKIIENI</sequence>
<dbReference type="NCBIfam" id="NF004349">
    <property type="entry name" value="PRK05729.1"/>
    <property type="match status" value="1"/>
</dbReference>
<proteinExistence type="inferred from homology"/>
<dbReference type="STRING" id="1495769.CEM_215"/>
<dbReference type="KEGG" id="eme:CEM_215"/>
<dbReference type="SUPFAM" id="SSF47323">
    <property type="entry name" value="Anticodon-binding domain of a subclass of class I aminoacyl-tRNA synthetases"/>
    <property type="match status" value="1"/>
</dbReference>
<dbReference type="InterPro" id="IPR001412">
    <property type="entry name" value="aa-tRNA-synth_I_CS"/>
</dbReference>
<name>A0A078KBH4_9GAMM</name>
<comment type="domain">
    <text evidence="10">The C-terminal coiled-coil domain is crucial for aminoacylation activity.</text>
</comment>
<dbReference type="InterPro" id="IPR009008">
    <property type="entry name" value="Val/Leu/Ile-tRNA-synth_edit"/>
</dbReference>
<evidence type="ECO:0000256" key="7">
    <source>
        <dbReference type="ARBA" id="ARBA00022917"/>
    </source>
</evidence>
<dbReference type="PANTHER" id="PTHR11946">
    <property type="entry name" value="VALYL-TRNA SYNTHETASES"/>
    <property type="match status" value="1"/>
</dbReference>
<dbReference type="NCBIfam" id="TIGR00422">
    <property type="entry name" value="valS"/>
    <property type="match status" value="1"/>
</dbReference>
<dbReference type="InterPro" id="IPR009080">
    <property type="entry name" value="tRNAsynth_Ia_anticodon-bd"/>
</dbReference>
<feature type="domain" description="Aminoacyl-tRNA synthetase class Ia" evidence="11">
    <location>
        <begin position="19"/>
        <end position="628"/>
    </location>
</feature>
<dbReference type="PROSITE" id="PS00178">
    <property type="entry name" value="AA_TRNA_LIGASE_I"/>
    <property type="match status" value="1"/>
</dbReference>
<dbReference type="InterPro" id="IPR002303">
    <property type="entry name" value="Valyl-tRNA_ligase"/>
</dbReference>
<keyword evidence="6 10" id="KW-0067">ATP-binding</keyword>
<dbReference type="Gene3D" id="3.90.740.10">
    <property type="entry name" value="Valyl/Leucyl/Isoleucyl-tRNA synthetase, editing domain"/>
    <property type="match status" value="1"/>
</dbReference>
<dbReference type="GO" id="GO:0005829">
    <property type="term" value="C:cytosol"/>
    <property type="evidence" value="ECO:0007669"/>
    <property type="project" value="TreeGrafter"/>
</dbReference>
<dbReference type="PRINTS" id="PR00986">
    <property type="entry name" value="TRNASYNTHVAL"/>
</dbReference>
<feature type="binding site" evidence="10">
    <location>
        <position position="555"/>
    </location>
    <ligand>
        <name>ATP</name>
        <dbReference type="ChEBI" id="CHEBI:30616"/>
    </ligand>
</feature>
<keyword evidence="7 10" id="KW-0648">Protein biosynthesis</keyword>
<dbReference type="AlphaFoldDB" id="A0A078KBH4"/>
<dbReference type="InterPro" id="IPR002300">
    <property type="entry name" value="aa-tRNA-synth_Ia"/>
</dbReference>
<keyword evidence="10" id="KW-0175">Coiled coil</keyword>
<dbReference type="CDD" id="cd00817">
    <property type="entry name" value="ValRS_core"/>
    <property type="match status" value="1"/>
</dbReference>
<evidence type="ECO:0000256" key="8">
    <source>
        <dbReference type="ARBA" id="ARBA00023146"/>
    </source>
</evidence>
<dbReference type="Gene3D" id="1.10.730.10">
    <property type="entry name" value="Isoleucyl-tRNA Synthetase, Domain 1"/>
    <property type="match status" value="1"/>
</dbReference>
<comment type="function">
    <text evidence="10">Catalyzes the attachment of valine to tRNA(Val). As ValRS can inadvertently accommodate and process structurally similar amino acids such as threonine, to avoid such errors, it has a 'posttransfer' editing activity that hydrolyzes mischarged Thr-tRNA(Val) in a tRNA-dependent manner.</text>
</comment>